<accession>A0A1G6GLG1</accession>
<keyword evidence="3" id="KW-1185">Reference proteome</keyword>
<dbReference type="AlphaFoldDB" id="A0A1G6GLG1"/>
<keyword evidence="1" id="KW-0812">Transmembrane</keyword>
<evidence type="ECO:0000256" key="1">
    <source>
        <dbReference type="SAM" id="Phobius"/>
    </source>
</evidence>
<dbReference type="Proteomes" id="UP000242317">
    <property type="component" value="Unassembled WGS sequence"/>
</dbReference>
<dbReference type="RefSeq" id="WP_092614554.1">
    <property type="nucleotide sequence ID" value="NZ_FMYK01000001.1"/>
</dbReference>
<evidence type="ECO:0000313" key="3">
    <source>
        <dbReference type="Proteomes" id="UP000242317"/>
    </source>
</evidence>
<feature type="transmembrane region" description="Helical" evidence="1">
    <location>
        <begin position="280"/>
        <end position="298"/>
    </location>
</feature>
<evidence type="ECO:0000313" key="2">
    <source>
        <dbReference type="EMBL" id="SDB82862.1"/>
    </source>
</evidence>
<dbReference type="EMBL" id="FMYK01000001">
    <property type="protein sequence ID" value="SDB82862.1"/>
    <property type="molecule type" value="Genomic_DNA"/>
</dbReference>
<name>A0A1G6GLG1_9GAMM</name>
<sequence>MSKLKDTSSVHLSVQQQVEFEQGLVQLKARRNKMRASMMLSLLLGIMAVVALYFNQQLIYAFFEISPTLQQLHVPFSAQAVQDRIGGQNDYFSHLIQWILWLGLKLSVSFVGAIFIVFFAKKWRYLQQKLKGFVQTSLAFLISFILLWAGLSYAQHEWVGGDRQQEQYIEAVEYKTNIQQSDVYRYIQDSQIDEPVADYLLAQTAILHRPMDRDVAKAYLTKLANFEEANPQQMATYGFKPEQIWMMQNQIFGKTMTGFAQDIDKKANEANNIVANTQRILTVGIVICALLLVFFYLLNWRLSKRLGRIEQQLLE</sequence>
<reference evidence="3" key="1">
    <citation type="submission" date="2016-09" db="EMBL/GenBank/DDBJ databases">
        <authorList>
            <person name="Varghese N."/>
            <person name="Submissions S."/>
        </authorList>
    </citation>
    <scope>NUCLEOTIDE SEQUENCE [LARGE SCALE GENOMIC DNA]</scope>
    <source>
        <strain evidence="3">ANC 3699</strain>
    </source>
</reference>
<keyword evidence="1" id="KW-0472">Membrane</keyword>
<feature type="transmembrane region" description="Helical" evidence="1">
    <location>
        <begin position="98"/>
        <end position="120"/>
    </location>
</feature>
<dbReference type="OrthoDB" id="6708686at2"/>
<keyword evidence="1" id="KW-1133">Transmembrane helix</keyword>
<organism evidence="2 3">
    <name type="scientific">Acinetobacter marinus</name>
    <dbReference type="NCBI Taxonomy" id="281375"/>
    <lineage>
        <taxon>Bacteria</taxon>
        <taxon>Pseudomonadati</taxon>
        <taxon>Pseudomonadota</taxon>
        <taxon>Gammaproteobacteria</taxon>
        <taxon>Moraxellales</taxon>
        <taxon>Moraxellaceae</taxon>
        <taxon>Acinetobacter</taxon>
    </lineage>
</organism>
<feature type="transmembrane region" description="Helical" evidence="1">
    <location>
        <begin position="36"/>
        <end position="54"/>
    </location>
</feature>
<proteinExistence type="predicted"/>
<protein>
    <submittedName>
        <fullName evidence="2">Uncharacterized protein</fullName>
    </submittedName>
</protein>
<gene>
    <name evidence="2" type="ORF">SAMN05421749_101139</name>
</gene>
<feature type="transmembrane region" description="Helical" evidence="1">
    <location>
        <begin position="132"/>
        <end position="151"/>
    </location>
</feature>